<reference evidence="2 3" key="1">
    <citation type="submission" date="2020-08" db="EMBL/GenBank/DDBJ databases">
        <title>Genomic Encyclopedia of Type Strains, Phase IV (KMG-IV): sequencing the most valuable type-strain genomes for metagenomic binning, comparative biology and taxonomic classification.</title>
        <authorList>
            <person name="Goeker M."/>
        </authorList>
    </citation>
    <scope>NUCLEOTIDE SEQUENCE [LARGE SCALE GENOMIC DNA]</scope>
    <source>
        <strain evidence="2 3">DSM 102238</strain>
    </source>
</reference>
<feature type="transmembrane region" description="Helical" evidence="1">
    <location>
        <begin position="88"/>
        <end position="109"/>
    </location>
</feature>
<feature type="transmembrane region" description="Helical" evidence="1">
    <location>
        <begin position="50"/>
        <end position="68"/>
    </location>
</feature>
<keyword evidence="1" id="KW-0472">Membrane</keyword>
<dbReference type="InterPro" id="IPR009781">
    <property type="entry name" value="DUF1345"/>
</dbReference>
<evidence type="ECO:0000313" key="3">
    <source>
        <dbReference type="Proteomes" id="UP000542776"/>
    </source>
</evidence>
<dbReference type="RefSeq" id="WP_183199252.1">
    <property type="nucleotide sequence ID" value="NZ_JACIEK010000002.1"/>
</dbReference>
<keyword evidence="1" id="KW-0812">Transmembrane</keyword>
<dbReference type="AlphaFoldDB" id="A0A7W6H4Q4"/>
<feature type="transmembrane region" description="Helical" evidence="1">
    <location>
        <begin position="121"/>
        <end position="144"/>
    </location>
</feature>
<proteinExistence type="predicted"/>
<organism evidence="2 3">
    <name type="scientific">Aureimonas pseudogalii</name>
    <dbReference type="NCBI Taxonomy" id="1744844"/>
    <lineage>
        <taxon>Bacteria</taxon>
        <taxon>Pseudomonadati</taxon>
        <taxon>Pseudomonadota</taxon>
        <taxon>Alphaproteobacteria</taxon>
        <taxon>Hyphomicrobiales</taxon>
        <taxon>Aurantimonadaceae</taxon>
        <taxon>Aureimonas</taxon>
    </lineage>
</organism>
<feature type="transmembrane region" description="Helical" evidence="1">
    <location>
        <begin position="20"/>
        <end position="38"/>
    </location>
</feature>
<sequence length="224" mass="23624">MSPIDRPVLPPLRVWRSLRARPRLVGGFAVTLAVALLLPASLPVSTRILVGWDCGVLVYLAATLRMMLFADTGDIRGHAQGQDEGRAAILLLTSLAIAVSFGAIAAELHGLGSDHVSGWRLSLAGLTILLSWTMTQVVMAVHYAGEYYGNPAAEGGMAFPGGDAEPDYPDFLYFAFTMGAAAQTSDVAVTTRGMRALVLAHTILAFLFNTTILALAVNVGASVI</sequence>
<keyword evidence="1" id="KW-1133">Transmembrane helix</keyword>
<comment type="caution">
    <text evidence="2">The sequence shown here is derived from an EMBL/GenBank/DDBJ whole genome shotgun (WGS) entry which is preliminary data.</text>
</comment>
<name>A0A7W6H4Q4_9HYPH</name>
<keyword evidence="3" id="KW-1185">Reference proteome</keyword>
<protein>
    <submittedName>
        <fullName evidence="2">Putative membrane protein</fullName>
    </submittedName>
</protein>
<evidence type="ECO:0000313" key="2">
    <source>
        <dbReference type="EMBL" id="MBB3997714.1"/>
    </source>
</evidence>
<dbReference type="EMBL" id="JACIEK010000002">
    <property type="protein sequence ID" value="MBB3997714.1"/>
    <property type="molecule type" value="Genomic_DNA"/>
</dbReference>
<feature type="transmembrane region" description="Helical" evidence="1">
    <location>
        <begin position="196"/>
        <end position="217"/>
    </location>
</feature>
<dbReference type="Pfam" id="PF07077">
    <property type="entry name" value="DUF1345"/>
    <property type="match status" value="1"/>
</dbReference>
<dbReference type="Proteomes" id="UP000542776">
    <property type="component" value="Unassembled WGS sequence"/>
</dbReference>
<gene>
    <name evidence="2" type="ORF">GGR04_001550</name>
</gene>
<accession>A0A7W6H4Q4</accession>
<evidence type="ECO:0000256" key="1">
    <source>
        <dbReference type="SAM" id="Phobius"/>
    </source>
</evidence>